<dbReference type="RefSeq" id="WP_379880498.1">
    <property type="nucleotide sequence ID" value="NZ_JBHPON010000001.1"/>
</dbReference>
<accession>A0ABW1KUQ4</accession>
<dbReference type="Pfam" id="PF05494">
    <property type="entry name" value="MlaC"/>
    <property type="match status" value="1"/>
</dbReference>
<dbReference type="EMBL" id="JBHPON010000001">
    <property type="protein sequence ID" value="MFC6034188.1"/>
    <property type="molecule type" value="Genomic_DNA"/>
</dbReference>
<evidence type="ECO:0000313" key="2">
    <source>
        <dbReference type="EMBL" id="MFC6034188.1"/>
    </source>
</evidence>
<evidence type="ECO:0000313" key="3">
    <source>
        <dbReference type="Proteomes" id="UP001596116"/>
    </source>
</evidence>
<dbReference type="InterPro" id="IPR042245">
    <property type="entry name" value="Tgt2/MlaC_sf"/>
</dbReference>
<evidence type="ECO:0000256" key="1">
    <source>
        <dbReference type="SAM" id="SignalP"/>
    </source>
</evidence>
<feature type="chain" id="PRO_5045771441" evidence="1">
    <location>
        <begin position="29"/>
        <end position="207"/>
    </location>
</feature>
<protein>
    <submittedName>
        <fullName evidence="2">Phospholipid-binding protein MlaC</fullName>
    </submittedName>
</protein>
<dbReference type="PANTHER" id="PTHR36573">
    <property type="entry name" value="INTERMEMBRANE PHOSPHOLIPID TRANSPORT SYSTEM BINDING PROTEIN MLAC"/>
    <property type="match status" value="1"/>
</dbReference>
<gene>
    <name evidence="2" type="ORF">ACFMB1_01460</name>
</gene>
<keyword evidence="1" id="KW-0732">Signal</keyword>
<comment type="caution">
    <text evidence="2">The sequence shown here is derived from an EMBL/GenBank/DDBJ whole genome shotgun (WGS) entry which is preliminary data.</text>
</comment>
<dbReference type="InterPro" id="IPR008869">
    <property type="entry name" value="MlaC/ttg2D"/>
</dbReference>
<name>A0ABW1KUQ4_9PROT</name>
<dbReference type="Proteomes" id="UP001596116">
    <property type="component" value="Unassembled WGS sequence"/>
</dbReference>
<feature type="signal peptide" evidence="1">
    <location>
        <begin position="1"/>
        <end position="28"/>
    </location>
</feature>
<organism evidence="2 3">
    <name type="scientific">Hyphococcus aureus</name>
    <dbReference type="NCBI Taxonomy" id="2666033"/>
    <lineage>
        <taxon>Bacteria</taxon>
        <taxon>Pseudomonadati</taxon>
        <taxon>Pseudomonadota</taxon>
        <taxon>Alphaproteobacteria</taxon>
        <taxon>Parvularculales</taxon>
        <taxon>Parvularculaceae</taxon>
        <taxon>Hyphococcus</taxon>
    </lineage>
</organism>
<reference evidence="2 3" key="1">
    <citation type="submission" date="2024-09" db="EMBL/GenBank/DDBJ databases">
        <authorList>
            <person name="Zhang Z.-H."/>
        </authorList>
    </citation>
    <scope>NUCLEOTIDE SEQUENCE [LARGE SCALE GENOMIC DNA]</scope>
    <source>
        <strain evidence="2 3">HHTR114</strain>
    </source>
</reference>
<dbReference type="Gene3D" id="3.10.450.710">
    <property type="entry name" value="Tgt2/MlaC"/>
    <property type="match status" value="1"/>
</dbReference>
<sequence length="207" mass="22969">MTALTRRSFTACVAACFMAIGFTQPAAADQAAETYVQNLLDEAAPRLTSGDQEAMLAAVDELVDKYVDMRRVGRFVLGRAARQMTDEQAAEYFPLFKDYAKMVYRNTMENYAGQRLTVTGSVDRAAYDIIVNSKIANPEPGDQFADSVIHWRIYRDKEGNMSIFDAGANEIWLAIEQQEQFTSIIANNGGGVKGIDALIEDMKARLN</sequence>
<dbReference type="PANTHER" id="PTHR36573:SF1">
    <property type="entry name" value="INTERMEMBRANE PHOSPHOLIPID TRANSPORT SYSTEM BINDING PROTEIN MLAC"/>
    <property type="match status" value="1"/>
</dbReference>
<proteinExistence type="predicted"/>
<keyword evidence="3" id="KW-1185">Reference proteome</keyword>